<sequence>MGRCPRCEVLPHAASIAYFDASFPPHTASYAIDQEVALNRRLKNCGFTGSADTSQTNLIVIGRVRVRDRGGTLAGHNDGTDAAERAIGAARSGMVDPPLVFQ</sequence>
<keyword evidence="2" id="KW-1185">Reference proteome</keyword>
<reference evidence="1 2" key="1">
    <citation type="submission" date="2016-07" db="EMBL/GenBank/DDBJ databases">
        <title>Draft genome of the white-rot fungus Obba rivulosa 3A-2.</title>
        <authorList>
            <consortium name="DOE Joint Genome Institute"/>
            <person name="Miettinen O."/>
            <person name="Riley R."/>
            <person name="Acob R."/>
            <person name="Barry K."/>
            <person name="Cullen D."/>
            <person name="De Vries R."/>
            <person name="Hainaut M."/>
            <person name="Hatakka A."/>
            <person name="Henrissat B."/>
            <person name="Hilden K."/>
            <person name="Kuo R."/>
            <person name="Labutti K."/>
            <person name="Lipzen A."/>
            <person name="Makela M.R."/>
            <person name="Sandor L."/>
            <person name="Spatafora J.W."/>
            <person name="Grigoriev I.V."/>
            <person name="Hibbett D.S."/>
        </authorList>
    </citation>
    <scope>NUCLEOTIDE SEQUENCE [LARGE SCALE GENOMIC DNA]</scope>
    <source>
        <strain evidence="1 2">3A-2</strain>
    </source>
</reference>
<dbReference type="Proteomes" id="UP000250043">
    <property type="component" value="Unassembled WGS sequence"/>
</dbReference>
<protein>
    <submittedName>
        <fullName evidence="1">Uncharacterized protein</fullName>
    </submittedName>
</protein>
<gene>
    <name evidence="1" type="ORF">OBBRIDRAFT_891838</name>
</gene>
<proteinExistence type="predicted"/>
<evidence type="ECO:0000313" key="2">
    <source>
        <dbReference type="Proteomes" id="UP000250043"/>
    </source>
</evidence>
<dbReference type="OrthoDB" id="67445at2759"/>
<name>A0A8E2ALV3_9APHY</name>
<dbReference type="AlphaFoldDB" id="A0A8E2ALV3"/>
<organism evidence="1 2">
    <name type="scientific">Obba rivulosa</name>
    <dbReference type="NCBI Taxonomy" id="1052685"/>
    <lineage>
        <taxon>Eukaryota</taxon>
        <taxon>Fungi</taxon>
        <taxon>Dikarya</taxon>
        <taxon>Basidiomycota</taxon>
        <taxon>Agaricomycotina</taxon>
        <taxon>Agaricomycetes</taxon>
        <taxon>Polyporales</taxon>
        <taxon>Gelatoporiaceae</taxon>
        <taxon>Obba</taxon>
    </lineage>
</organism>
<evidence type="ECO:0000313" key="1">
    <source>
        <dbReference type="EMBL" id="OCH84347.1"/>
    </source>
</evidence>
<accession>A0A8E2ALV3</accession>
<dbReference type="EMBL" id="KV722685">
    <property type="protein sequence ID" value="OCH84347.1"/>
    <property type="molecule type" value="Genomic_DNA"/>
</dbReference>